<protein>
    <submittedName>
        <fullName evidence="1">Uncharacterized protein</fullName>
    </submittedName>
</protein>
<organism evidence="1 2">
    <name type="scientific">Lentithecium fluviatile CBS 122367</name>
    <dbReference type="NCBI Taxonomy" id="1168545"/>
    <lineage>
        <taxon>Eukaryota</taxon>
        <taxon>Fungi</taxon>
        <taxon>Dikarya</taxon>
        <taxon>Ascomycota</taxon>
        <taxon>Pezizomycotina</taxon>
        <taxon>Dothideomycetes</taxon>
        <taxon>Pleosporomycetidae</taxon>
        <taxon>Pleosporales</taxon>
        <taxon>Massarineae</taxon>
        <taxon>Lentitheciaceae</taxon>
        <taxon>Lentithecium</taxon>
    </lineage>
</organism>
<gene>
    <name evidence="1" type="ORF">K458DRAFT_175800</name>
</gene>
<accession>A0A6G1JC57</accession>
<name>A0A6G1JC57_9PLEO</name>
<dbReference type="AlphaFoldDB" id="A0A6G1JC57"/>
<evidence type="ECO:0000313" key="1">
    <source>
        <dbReference type="EMBL" id="KAF2688147.1"/>
    </source>
</evidence>
<proteinExistence type="predicted"/>
<sequence>MLVSCLLVKELRELECAILVLVLVLNGMGRRRQGTRLKYLRWGYFYPLYRSRRSLVSTSLTGRFRCWASVGWCCIRRYRHDAVLCDVSRMRWEPTVLD</sequence>
<keyword evidence="2" id="KW-1185">Reference proteome</keyword>
<dbReference type="Proteomes" id="UP000799291">
    <property type="component" value="Unassembled WGS sequence"/>
</dbReference>
<evidence type="ECO:0000313" key="2">
    <source>
        <dbReference type="Proteomes" id="UP000799291"/>
    </source>
</evidence>
<reference evidence="1" key="1">
    <citation type="journal article" date="2020" name="Stud. Mycol.">
        <title>101 Dothideomycetes genomes: a test case for predicting lifestyles and emergence of pathogens.</title>
        <authorList>
            <person name="Haridas S."/>
            <person name="Albert R."/>
            <person name="Binder M."/>
            <person name="Bloem J."/>
            <person name="Labutti K."/>
            <person name="Salamov A."/>
            <person name="Andreopoulos B."/>
            <person name="Baker S."/>
            <person name="Barry K."/>
            <person name="Bills G."/>
            <person name="Bluhm B."/>
            <person name="Cannon C."/>
            <person name="Castanera R."/>
            <person name="Culley D."/>
            <person name="Daum C."/>
            <person name="Ezra D."/>
            <person name="Gonzalez J."/>
            <person name="Henrissat B."/>
            <person name="Kuo A."/>
            <person name="Liang C."/>
            <person name="Lipzen A."/>
            <person name="Lutzoni F."/>
            <person name="Magnuson J."/>
            <person name="Mondo S."/>
            <person name="Nolan M."/>
            <person name="Ohm R."/>
            <person name="Pangilinan J."/>
            <person name="Park H.-J."/>
            <person name="Ramirez L."/>
            <person name="Alfaro M."/>
            <person name="Sun H."/>
            <person name="Tritt A."/>
            <person name="Yoshinaga Y."/>
            <person name="Zwiers L.-H."/>
            <person name="Turgeon B."/>
            <person name="Goodwin S."/>
            <person name="Spatafora J."/>
            <person name="Crous P."/>
            <person name="Grigoriev I."/>
        </authorList>
    </citation>
    <scope>NUCLEOTIDE SEQUENCE</scope>
    <source>
        <strain evidence="1">CBS 122367</strain>
    </source>
</reference>
<dbReference type="EMBL" id="MU005574">
    <property type="protein sequence ID" value="KAF2688147.1"/>
    <property type="molecule type" value="Genomic_DNA"/>
</dbReference>